<dbReference type="SUPFAM" id="SSF48452">
    <property type="entry name" value="TPR-like"/>
    <property type="match status" value="1"/>
</dbReference>
<proteinExistence type="predicted"/>
<gene>
    <name evidence="1" type="ORF">EO081_01350</name>
</gene>
<dbReference type="Proteomes" id="UP000292347">
    <property type="component" value="Unassembled WGS sequence"/>
</dbReference>
<accession>A0A4Q2IY76</accession>
<dbReference type="EMBL" id="SDPT01000001">
    <property type="protein sequence ID" value="RXZ34368.1"/>
    <property type="molecule type" value="Genomic_DNA"/>
</dbReference>
<keyword evidence="2" id="KW-1185">Reference proteome</keyword>
<name>A0A4Q2IY76_9SPHN</name>
<dbReference type="AlphaFoldDB" id="A0A4Q2IY76"/>
<organism evidence="1 2">
    <name type="scientific">Sphingomonas desiccabilis</name>
    <dbReference type="NCBI Taxonomy" id="429134"/>
    <lineage>
        <taxon>Bacteria</taxon>
        <taxon>Pseudomonadati</taxon>
        <taxon>Pseudomonadota</taxon>
        <taxon>Alphaproteobacteria</taxon>
        <taxon>Sphingomonadales</taxon>
        <taxon>Sphingomonadaceae</taxon>
        <taxon>Sphingomonas</taxon>
    </lineage>
</organism>
<dbReference type="RefSeq" id="WP_129340159.1">
    <property type="nucleotide sequence ID" value="NZ_JACIDD010000001.1"/>
</dbReference>
<dbReference type="OrthoDB" id="7405733at2"/>
<comment type="caution">
    <text evidence="1">The sequence shown here is derived from an EMBL/GenBank/DDBJ whole genome shotgun (WGS) entry which is preliminary data.</text>
</comment>
<reference evidence="1 2" key="1">
    <citation type="submission" date="2019-01" db="EMBL/GenBank/DDBJ databases">
        <title>Sphingomonas mucosissima sp. nov. and Sphingomonas desiccabilis sp. nov., from biological soil crusts in the Colorado Plateau, USA.</title>
        <authorList>
            <person name="Zhu D."/>
        </authorList>
    </citation>
    <scope>NUCLEOTIDE SEQUENCE [LARGE SCALE GENOMIC DNA]</scope>
    <source>
        <strain evidence="1 2">CP1D</strain>
    </source>
</reference>
<evidence type="ECO:0000313" key="2">
    <source>
        <dbReference type="Proteomes" id="UP000292347"/>
    </source>
</evidence>
<sequence>MLSPVLLLLAQAAALPPPAGDIIVVGRRAEQELARCLARNCPPAEEVDASLEASVEQFADGRYTDARRTLQNAIRRNRSHAAQLPGPVSSLYATLATVAEHEGDARLWRTAARENVLVLRRHLGETNLATLREELSFADSLVGLGAPGAAGTAYRTIQERAVESGHPGVAAGAAFRRAWLALLRDRFKEAERFADEAVSLAGTDNRLMADLREILRTRIAIRRGDEGAVEALAARLRQSADAQPRLLFAPPVENINSSTMVELDPRHDSRIRFADVGYWIRADGRTAEVEVLRTSGLDQWRPGILRQVKERRYVPLDVEPGHPGIYRIDRFTVRGTIGVPTGTRLRQRMGNLTVHVVDLTETDAMREARRRQSEGSALEKGS</sequence>
<dbReference type="InterPro" id="IPR011990">
    <property type="entry name" value="TPR-like_helical_dom_sf"/>
</dbReference>
<protein>
    <recommendedName>
        <fullName evidence="3">Tetratricopeptide repeat protein</fullName>
    </recommendedName>
</protein>
<evidence type="ECO:0008006" key="3">
    <source>
        <dbReference type="Google" id="ProtNLM"/>
    </source>
</evidence>
<evidence type="ECO:0000313" key="1">
    <source>
        <dbReference type="EMBL" id="RXZ34368.1"/>
    </source>
</evidence>
<dbReference type="Gene3D" id="1.25.40.10">
    <property type="entry name" value="Tetratricopeptide repeat domain"/>
    <property type="match status" value="1"/>
</dbReference>